<dbReference type="PANTHER" id="PTHR13017:SF0">
    <property type="entry name" value="METHENYLTETRAHYDROFOLATE SYNTHASE DOMAIN-CONTAINING PROTEIN"/>
    <property type="match status" value="1"/>
</dbReference>
<gene>
    <name evidence="1" type="ORF">GCM10023320_24210</name>
</gene>
<dbReference type="RefSeq" id="WP_345605039.1">
    <property type="nucleotide sequence ID" value="NZ_BAABJO010000007.1"/>
</dbReference>
<sequence>MSTGDKAKADVRERVWTALEEAEASPAAHGRIPDFVDSGRAAVRLSELPGWRQARKVKVNPDRAQQPVRQLALSQEKLLFMAVPKLALPEPFYRLDPAELDEPPGQLADRRRAAEVAPTASLDSLPPIDFIICGSVAVNYDGVRVGKGAGYTDIELALLADAGLLKPDTIIVTTVHDLQVLDEDLPHQPHDFTVDYILTPERLISCKRRRPPIGIDWQALKPELRDSIPVLQAMWKQHTTSAESHS</sequence>
<organism evidence="1 2">
    <name type="scientific">Pseudonocardia adelaidensis</name>
    <dbReference type="NCBI Taxonomy" id="648754"/>
    <lineage>
        <taxon>Bacteria</taxon>
        <taxon>Bacillati</taxon>
        <taxon>Actinomycetota</taxon>
        <taxon>Actinomycetes</taxon>
        <taxon>Pseudonocardiales</taxon>
        <taxon>Pseudonocardiaceae</taxon>
        <taxon>Pseudonocardia</taxon>
    </lineage>
</organism>
<dbReference type="InterPro" id="IPR037171">
    <property type="entry name" value="NagB/RpiA_transferase-like"/>
</dbReference>
<dbReference type="PANTHER" id="PTHR13017">
    <property type="entry name" value="5-FORMYLTETRAHYDROFOLATE CYCLO-LIGASE-RELATED"/>
    <property type="match status" value="1"/>
</dbReference>
<dbReference type="InterPro" id="IPR002698">
    <property type="entry name" value="FTHF_cligase"/>
</dbReference>
<dbReference type="Proteomes" id="UP001500804">
    <property type="component" value="Unassembled WGS sequence"/>
</dbReference>
<dbReference type="Pfam" id="PF01812">
    <property type="entry name" value="5-FTHF_cyc-lig"/>
    <property type="match status" value="1"/>
</dbReference>
<evidence type="ECO:0000313" key="1">
    <source>
        <dbReference type="EMBL" id="GAA5119051.1"/>
    </source>
</evidence>
<accession>A0ABP9NI86</accession>
<dbReference type="EMBL" id="BAABJO010000007">
    <property type="protein sequence ID" value="GAA5119051.1"/>
    <property type="molecule type" value="Genomic_DNA"/>
</dbReference>
<protein>
    <submittedName>
        <fullName evidence="1">5-formyltetrahydrofolate cyclo-ligase</fullName>
    </submittedName>
</protein>
<reference evidence="2" key="1">
    <citation type="journal article" date="2019" name="Int. J. Syst. Evol. Microbiol.">
        <title>The Global Catalogue of Microorganisms (GCM) 10K type strain sequencing project: providing services to taxonomists for standard genome sequencing and annotation.</title>
        <authorList>
            <consortium name="The Broad Institute Genomics Platform"/>
            <consortium name="The Broad Institute Genome Sequencing Center for Infectious Disease"/>
            <person name="Wu L."/>
            <person name="Ma J."/>
        </authorList>
    </citation>
    <scope>NUCLEOTIDE SEQUENCE [LARGE SCALE GENOMIC DNA]</scope>
    <source>
        <strain evidence="2">JCM 18302</strain>
    </source>
</reference>
<dbReference type="Gene3D" id="3.40.50.10420">
    <property type="entry name" value="NagB/RpiA/CoA transferase-like"/>
    <property type="match status" value="1"/>
</dbReference>
<keyword evidence="2" id="KW-1185">Reference proteome</keyword>
<dbReference type="InterPro" id="IPR024185">
    <property type="entry name" value="FTHF_cligase-like_sf"/>
</dbReference>
<proteinExistence type="predicted"/>
<dbReference type="SUPFAM" id="SSF100950">
    <property type="entry name" value="NagB/RpiA/CoA transferase-like"/>
    <property type="match status" value="1"/>
</dbReference>
<evidence type="ECO:0000313" key="2">
    <source>
        <dbReference type="Proteomes" id="UP001500804"/>
    </source>
</evidence>
<comment type="caution">
    <text evidence="1">The sequence shown here is derived from an EMBL/GenBank/DDBJ whole genome shotgun (WGS) entry which is preliminary data.</text>
</comment>
<name>A0ABP9NI86_9PSEU</name>